<evidence type="ECO:0000256" key="8">
    <source>
        <dbReference type="ARBA" id="ARBA00022989"/>
    </source>
</evidence>
<keyword evidence="9 13" id="KW-0472">Membrane</keyword>
<keyword evidence="16" id="KW-1185">Reference proteome</keyword>
<feature type="transmembrane region" description="Helical" evidence="13">
    <location>
        <begin position="155"/>
        <end position="177"/>
    </location>
</feature>
<comment type="subcellular location">
    <subcellularLocation>
        <location evidence="1">Membrane</location>
        <topology evidence="1">Single-pass type I membrane protein</topology>
    </subcellularLocation>
</comment>
<feature type="compositionally biased region" description="Pro residues" evidence="12">
    <location>
        <begin position="132"/>
        <end position="145"/>
    </location>
</feature>
<keyword evidence="5" id="KW-0732">Signal</keyword>
<dbReference type="GO" id="GO:0004714">
    <property type="term" value="F:transmembrane receptor protein tyrosine kinase activity"/>
    <property type="evidence" value="ECO:0007669"/>
    <property type="project" value="InterPro"/>
</dbReference>
<evidence type="ECO:0000256" key="10">
    <source>
        <dbReference type="ARBA" id="ARBA00023180"/>
    </source>
</evidence>
<dbReference type="AlphaFoldDB" id="A0AAV6P5G8"/>
<evidence type="ECO:0000256" key="6">
    <source>
        <dbReference type="ARBA" id="ARBA00022741"/>
    </source>
</evidence>
<evidence type="ECO:0000313" key="15">
    <source>
        <dbReference type="EMBL" id="KAG6607067.1"/>
    </source>
</evidence>
<keyword evidence="3" id="KW-0808">Transferase</keyword>
<keyword evidence="15" id="KW-0675">Receptor</keyword>
<dbReference type="InterPro" id="IPR024788">
    <property type="entry name" value="Malectin-like_Carb-bd_dom"/>
</dbReference>
<gene>
    <name evidence="15" type="primary">FER</name>
    <name evidence="15" type="ORF">SDJN03_00409</name>
</gene>
<dbReference type="GO" id="GO:0005524">
    <property type="term" value="F:ATP binding"/>
    <property type="evidence" value="ECO:0007669"/>
    <property type="project" value="UniProtKB-UniRule"/>
</dbReference>
<evidence type="ECO:0000256" key="13">
    <source>
        <dbReference type="SAM" id="Phobius"/>
    </source>
</evidence>
<dbReference type="InterPro" id="IPR045272">
    <property type="entry name" value="ANXUR1/2-like"/>
</dbReference>
<evidence type="ECO:0000256" key="5">
    <source>
        <dbReference type="ARBA" id="ARBA00022729"/>
    </source>
</evidence>
<evidence type="ECO:0000256" key="4">
    <source>
        <dbReference type="ARBA" id="ARBA00022692"/>
    </source>
</evidence>
<evidence type="ECO:0000256" key="1">
    <source>
        <dbReference type="ARBA" id="ARBA00004479"/>
    </source>
</evidence>
<dbReference type="GO" id="GO:0004674">
    <property type="term" value="F:protein serine/threonine kinase activity"/>
    <property type="evidence" value="ECO:0007669"/>
    <property type="project" value="UniProtKB-KW"/>
</dbReference>
<keyword evidence="10" id="KW-0325">Glycoprotein</keyword>
<reference evidence="15 16" key="1">
    <citation type="journal article" date="2021" name="Hortic Res">
        <title>The domestication of Cucurbita argyrosperma as revealed by the genome of its wild relative.</title>
        <authorList>
            <person name="Barrera-Redondo J."/>
            <person name="Sanchez-de la Vega G."/>
            <person name="Aguirre-Liguori J.A."/>
            <person name="Castellanos-Morales G."/>
            <person name="Gutierrez-Guerrero Y.T."/>
            <person name="Aguirre-Dugua X."/>
            <person name="Aguirre-Planter E."/>
            <person name="Tenaillon M.I."/>
            <person name="Lira-Saade R."/>
            <person name="Eguiarte L.E."/>
        </authorList>
    </citation>
    <scope>NUCLEOTIDE SEQUENCE [LARGE SCALE GENOMIC DNA]</scope>
    <source>
        <strain evidence="15">JBR-2021</strain>
    </source>
</reference>
<dbReference type="GO" id="GO:0016020">
    <property type="term" value="C:membrane"/>
    <property type="evidence" value="ECO:0007669"/>
    <property type="project" value="UniProtKB-SubCell"/>
</dbReference>
<name>A0AAV6P5G8_9ROSI</name>
<evidence type="ECO:0000256" key="7">
    <source>
        <dbReference type="ARBA" id="ARBA00022840"/>
    </source>
</evidence>
<protein>
    <submittedName>
        <fullName evidence="15">Receptor-like protein kinase FERONIA</fullName>
    </submittedName>
</protein>
<keyword evidence="8 13" id="KW-1133">Transmembrane helix</keyword>
<feature type="region of interest" description="Disordered" evidence="12">
    <location>
        <begin position="126"/>
        <end position="149"/>
    </location>
</feature>
<feature type="binding site" evidence="11">
    <location>
        <position position="262"/>
    </location>
    <ligand>
        <name>ATP</name>
        <dbReference type="ChEBI" id="CHEBI:30616"/>
    </ligand>
</feature>
<dbReference type="PROSITE" id="PS00107">
    <property type="entry name" value="PROTEIN_KINASE_ATP"/>
    <property type="match status" value="1"/>
</dbReference>
<keyword evidence="6 11" id="KW-0547">Nucleotide-binding</keyword>
<dbReference type="Proteomes" id="UP000685013">
    <property type="component" value="Chromosome 1"/>
</dbReference>
<feature type="non-terminal residue" evidence="15">
    <location>
        <position position="1"/>
    </location>
</feature>
<evidence type="ECO:0000256" key="9">
    <source>
        <dbReference type="ARBA" id="ARBA00023136"/>
    </source>
</evidence>
<feature type="domain" description="Malectin-like" evidence="14">
    <location>
        <begin position="8"/>
        <end position="119"/>
    </location>
</feature>
<accession>A0AAV6P5G8</accession>
<dbReference type="PANTHER" id="PTHR34590:SF15">
    <property type="entry name" value="PROTEIN KINASE DOMAIN-CONTAINING PROTEIN"/>
    <property type="match status" value="1"/>
</dbReference>
<evidence type="ECO:0000259" key="14">
    <source>
        <dbReference type="Pfam" id="PF12819"/>
    </source>
</evidence>
<organism evidence="15 16">
    <name type="scientific">Cucurbita argyrosperma subsp. sororia</name>
    <dbReference type="NCBI Taxonomy" id="37648"/>
    <lineage>
        <taxon>Eukaryota</taxon>
        <taxon>Viridiplantae</taxon>
        <taxon>Streptophyta</taxon>
        <taxon>Embryophyta</taxon>
        <taxon>Tracheophyta</taxon>
        <taxon>Spermatophyta</taxon>
        <taxon>Magnoliopsida</taxon>
        <taxon>eudicotyledons</taxon>
        <taxon>Gunneridae</taxon>
        <taxon>Pentapetalae</taxon>
        <taxon>rosids</taxon>
        <taxon>fabids</taxon>
        <taxon>Cucurbitales</taxon>
        <taxon>Cucurbitaceae</taxon>
        <taxon>Cucurbiteae</taxon>
        <taxon>Cucurbita</taxon>
    </lineage>
</organism>
<evidence type="ECO:0000313" key="16">
    <source>
        <dbReference type="Proteomes" id="UP000685013"/>
    </source>
</evidence>
<sequence length="421" mass="47193">MGPNDTRNKRYNLTWVYPVDPGFFYMIRLHFCEFQEEINDTYDDRVFLIYIANTIAETSADVFGWAGGKGIPYYRDYAVNMPHNNGEKKVSLSVKLQANPDNWRTRFTNVILNGIEIFKLNDSSGNLAGQNPDPPPTLPLLPPTPQSRKSDRKMVGVLIPAVVGGATATLALGLFVFCRRRTFSDQTSSDGTSWWAPYSISTNKSSKTRNSNLPSDLCRYFSLAEIKSATKNFDDIFIIGVGGFGNVYKGYVDDGATLVAIKRASSDDEQPLTWNQRLQTCIGAARGLHYLHTVANTRVLLTEWVKQCIHEKKVTEMVDPILQNQIGTECFRKFVQVMVSCIQDEGNKRPSMNDVVRGLEYAYQLQESSKEDSVELSSLDNEDGWLLREGMSSNTSIEMNENSSNVYNNGMSGIVSSLQAR</sequence>
<evidence type="ECO:0000256" key="11">
    <source>
        <dbReference type="PROSITE-ProRule" id="PRU10141"/>
    </source>
</evidence>
<proteinExistence type="predicted"/>
<evidence type="ECO:0000256" key="2">
    <source>
        <dbReference type="ARBA" id="ARBA00022527"/>
    </source>
</evidence>
<keyword evidence="2" id="KW-0723">Serine/threonine-protein kinase</keyword>
<keyword evidence="4 13" id="KW-0812">Transmembrane</keyword>
<comment type="caution">
    <text evidence="15">The sequence shown here is derived from an EMBL/GenBank/DDBJ whole genome shotgun (WGS) entry which is preliminary data.</text>
</comment>
<keyword evidence="7 11" id="KW-0067">ATP-binding</keyword>
<evidence type="ECO:0000256" key="12">
    <source>
        <dbReference type="SAM" id="MobiDB-lite"/>
    </source>
</evidence>
<evidence type="ECO:0000256" key="3">
    <source>
        <dbReference type="ARBA" id="ARBA00022679"/>
    </source>
</evidence>
<dbReference type="InterPro" id="IPR017441">
    <property type="entry name" value="Protein_kinase_ATP_BS"/>
</dbReference>
<dbReference type="PANTHER" id="PTHR34590">
    <property type="entry name" value="OS03G0124300 PROTEIN-RELATED"/>
    <property type="match status" value="1"/>
</dbReference>
<dbReference type="Pfam" id="PF12819">
    <property type="entry name" value="Malectin_like"/>
    <property type="match status" value="1"/>
</dbReference>
<dbReference type="EMBL" id="JAGKQH010000001">
    <property type="protein sequence ID" value="KAG6607067.1"/>
    <property type="molecule type" value="Genomic_DNA"/>
</dbReference>
<keyword evidence="15" id="KW-0418">Kinase</keyword>